<name>A0A084WLI7_ANOSI</name>
<dbReference type="VEuPathDB" id="VectorBase:ASIC019137"/>
<reference evidence="1 3" key="1">
    <citation type="journal article" date="2014" name="BMC Genomics">
        <title>Genome sequence of Anopheles sinensis provides insight into genetics basis of mosquito competence for malaria parasites.</title>
        <authorList>
            <person name="Zhou D."/>
            <person name="Zhang D."/>
            <person name="Ding G."/>
            <person name="Shi L."/>
            <person name="Hou Q."/>
            <person name="Ye Y."/>
            <person name="Xu Y."/>
            <person name="Zhou H."/>
            <person name="Xiong C."/>
            <person name="Li S."/>
            <person name="Yu J."/>
            <person name="Hong S."/>
            <person name="Yu X."/>
            <person name="Zou P."/>
            <person name="Chen C."/>
            <person name="Chang X."/>
            <person name="Wang W."/>
            <person name="Lv Y."/>
            <person name="Sun Y."/>
            <person name="Ma L."/>
            <person name="Shen B."/>
            <person name="Zhu C."/>
        </authorList>
    </citation>
    <scope>NUCLEOTIDE SEQUENCE [LARGE SCALE GENOMIC DNA]</scope>
</reference>
<evidence type="ECO:0000313" key="1">
    <source>
        <dbReference type="EMBL" id="KFB51081.1"/>
    </source>
</evidence>
<dbReference type="Proteomes" id="UP000030765">
    <property type="component" value="Unassembled WGS sequence"/>
</dbReference>
<keyword evidence="3" id="KW-1185">Reference proteome</keyword>
<gene>
    <name evidence="1" type="ORF">ZHAS_00019137</name>
</gene>
<reference evidence="2" key="2">
    <citation type="submission" date="2020-05" db="UniProtKB">
        <authorList>
            <consortium name="EnsemblMetazoa"/>
        </authorList>
    </citation>
    <scope>IDENTIFICATION</scope>
</reference>
<evidence type="ECO:0000313" key="2">
    <source>
        <dbReference type="EnsemblMetazoa" id="ASIC019137-PA"/>
    </source>
</evidence>
<dbReference type="AlphaFoldDB" id="A0A084WLI7"/>
<dbReference type="EnsemblMetazoa" id="ASIC019137-RA">
    <property type="protein sequence ID" value="ASIC019137-PA"/>
    <property type="gene ID" value="ASIC019137"/>
</dbReference>
<evidence type="ECO:0000313" key="3">
    <source>
        <dbReference type="Proteomes" id="UP000030765"/>
    </source>
</evidence>
<dbReference type="EMBL" id="KE525350">
    <property type="protein sequence ID" value="KFB51081.1"/>
    <property type="molecule type" value="Genomic_DNA"/>
</dbReference>
<proteinExistence type="predicted"/>
<organism evidence="1">
    <name type="scientific">Anopheles sinensis</name>
    <name type="common">Mosquito</name>
    <dbReference type="NCBI Taxonomy" id="74873"/>
    <lineage>
        <taxon>Eukaryota</taxon>
        <taxon>Metazoa</taxon>
        <taxon>Ecdysozoa</taxon>
        <taxon>Arthropoda</taxon>
        <taxon>Hexapoda</taxon>
        <taxon>Insecta</taxon>
        <taxon>Pterygota</taxon>
        <taxon>Neoptera</taxon>
        <taxon>Endopterygota</taxon>
        <taxon>Diptera</taxon>
        <taxon>Nematocera</taxon>
        <taxon>Culicoidea</taxon>
        <taxon>Culicidae</taxon>
        <taxon>Anophelinae</taxon>
        <taxon>Anopheles</taxon>
    </lineage>
</organism>
<accession>A0A084WLI7</accession>
<sequence length="181" mass="20197">MGIYEWKPTIGRCQRVSAWTSSRHRYVPILTDFVSYYALTSHNSGLEKTRSDPGQSFPIGSPRVQCWGGPPSGPSIEPTRRDYVCDNVKRKLHHQCLRNRIEPVIDGGVAPVRHSAGSGSNWSRTVQPSYVTYKNGGIDPVAAPVHRMPIATPSPVQSYTGHTEQVCPPVERACFRFNHVR</sequence>
<protein>
    <submittedName>
        <fullName evidence="1 2">Uncharacterized protein</fullName>
    </submittedName>
</protein>
<dbReference type="EMBL" id="ATLV01024245">
    <property type="status" value="NOT_ANNOTATED_CDS"/>
    <property type="molecule type" value="Genomic_DNA"/>
</dbReference>